<proteinExistence type="predicted"/>
<protein>
    <submittedName>
        <fullName evidence="1">Uncharacterized protein</fullName>
    </submittedName>
</protein>
<name>A0ACC0W1S0_9STRA</name>
<gene>
    <name evidence="1" type="ORF">PsorP6_008888</name>
</gene>
<dbReference type="Proteomes" id="UP001163321">
    <property type="component" value="Chromosome 5"/>
</dbReference>
<reference evidence="1 2" key="1">
    <citation type="journal article" date="2022" name="bioRxiv">
        <title>The genome of the oomycete Peronosclerospora sorghi, a cosmopolitan pathogen of maize and sorghum, is inflated with dispersed pseudogenes.</title>
        <authorList>
            <person name="Fletcher K."/>
            <person name="Martin F."/>
            <person name="Isakeit T."/>
            <person name="Cavanaugh K."/>
            <person name="Magill C."/>
            <person name="Michelmore R."/>
        </authorList>
    </citation>
    <scope>NUCLEOTIDE SEQUENCE [LARGE SCALE GENOMIC DNA]</scope>
    <source>
        <strain evidence="1">P6</strain>
    </source>
</reference>
<dbReference type="EMBL" id="CM047584">
    <property type="protein sequence ID" value="KAI9911898.1"/>
    <property type="molecule type" value="Genomic_DNA"/>
</dbReference>
<organism evidence="1 2">
    <name type="scientific">Peronosclerospora sorghi</name>
    <dbReference type="NCBI Taxonomy" id="230839"/>
    <lineage>
        <taxon>Eukaryota</taxon>
        <taxon>Sar</taxon>
        <taxon>Stramenopiles</taxon>
        <taxon>Oomycota</taxon>
        <taxon>Peronosporomycetes</taxon>
        <taxon>Peronosporales</taxon>
        <taxon>Peronosporaceae</taxon>
        <taxon>Peronosclerospora</taxon>
    </lineage>
</organism>
<evidence type="ECO:0000313" key="1">
    <source>
        <dbReference type="EMBL" id="KAI9911898.1"/>
    </source>
</evidence>
<evidence type="ECO:0000313" key="2">
    <source>
        <dbReference type="Proteomes" id="UP001163321"/>
    </source>
</evidence>
<accession>A0ACC0W1S0</accession>
<keyword evidence="2" id="KW-1185">Reference proteome</keyword>
<sequence>MRIAARNLYSDAIDGFMITGREYNYIGIIQGFMPGLFEAFEEGPMFYLERDGDKNEEDDQAVDGGDADELVDNSIVRRLPFYYSINHMVFYERMNWDLYKCEDKNLATGEIPGPLLSYKYSGATVKPWYWLPYIYFQVFWYWQDVRDRLGEDHMSFFVGKVTSFIVIFAFIWFAYISLCLKLFTEPNERPRYLSSRDLPTPGVTQPLSVDVFNSPVLDPCLYYQVSRSSCCLPGLVSK</sequence>
<comment type="caution">
    <text evidence="1">The sequence shown here is derived from an EMBL/GenBank/DDBJ whole genome shotgun (WGS) entry which is preliminary data.</text>
</comment>